<feature type="transmembrane region" description="Helical" evidence="2">
    <location>
        <begin position="64"/>
        <end position="86"/>
    </location>
</feature>
<organism evidence="3 4">
    <name type="scientific">Pseudozyma antarctica (strain T-34)</name>
    <name type="common">Yeast</name>
    <name type="synonym">Candida antarctica</name>
    <dbReference type="NCBI Taxonomy" id="1151754"/>
    <lineage>
        <taxon>Eukaryota</taxon>
        <taxon>Fungi</taxon>
        <taxon>Dikarya</taxon>
        <taxon>Basidiomycota</taxon>
        <taxon>Ustilaginomycotina</taxon>
        <taxon>Ustilaginomycetes</taxon>
        <taxon>Ustilaginales</taxon>
        <taxon>Ustilaginaceae</taxon>
        <taxon>Moesziomyces</taxon>
    </lineage>
</organism>
<dbReference type="EMBL" id="DF196773">
    <property type="protein sequence ID" value="GAC72888.1"/>
    <property type="molecule type" value="Genomic_DNA"/>
</dbReference>
<proteinExistence type="predicted"/>
<keyword evidence="2" id="KW-1133">Transmembrane helix</keyword>
<evidence type="ECO:0000256" key="2">
    <source>
        <dbReference type="SAM" id="Phobius"/>
    </source>
</evidence>
<sequence>MLDPSVFCSLAEPRLFSTVSPRVPLCCAIFFTGPMGARTDPSAHMASARQPLCSSLASQIWQRAAAFFSGSSVAIFPNTFFFVAWVRTKLDSRDHSFYLMRQAHVARPANPLSVDPSPDLYPTSPELASASVNGWSGSKLSRTGPRSKTGAACRPSI</sequence>
<dbReference type="AlphaFoldDB" id="M9MBR8"/>
<keyword evidence="2" id="KW-0472">Membrane</keyword>
<protein>
    <submittedName>
        <fullName evidence="3">Uncharacterized protein</fullName>
    </submittedName>
</protein>
<evidence type="ECO:0000256" key="1">
    <source>
        <dbReference type="SAM" id="MobiDB-lite"/>
    </source>
</evidence>
<evidence type="ECO:0000313" key="3">
    <source>
        <dbReference type="EMBL" id="GAC72888.1"/>
    </source>
</evidence>
<gene>
    <name evidence="3" type="ORF">PANT_7c00321</name>
</gene>
<name>M9MBR8_PSEA3</name>
<feature type="compositionally biased region" description="Polar residues" evidence="1">
    <location>
        <begin position="132"/>
        <end position="146"/>
    </location>
</feature>
<reference evidence="4" key="1">
    <citation type="journal article" date="2013" name="Genome Announc.">
        <title>Genome sequence of the basidiomycetous yeast Pseudozyma antarctica T-34, a producer of the glycolipid biosurfactants mannosylerythritol lipids.</title>
        <authorList>
            <person name="Morita T."/>
            <person name="Koike H."/>
            <person name="Koyama Y."/>
            <person name="Hagiwara H."/>
            <person name="Ito E."/>
            <person name="Fukuoka T."/>
            <person name="Imura T."/>
            <person name="Machida M."/>
            <person name="Kitamoto D."/>
        </authorList>
    </citation>
    <scope>NUCLEOTIDE SEQUENCE [LARGE SCALE GENOMIC DNA]</scope>
    <source>
        <strain evidence="4">T-34</strain>
    </source>
</reference>
<dbReference type="Proteomes" id="UP000011976">
    <property type="component" value="Unassembled WGS sequence"/>
</dbReference>
<evidence type="ECO:0000313" key="4">
    <source>
        <dbReference type="Proteomes" id="UP000011976"/>
    </source>
</evidence>
<feature type="region of interest" description="Disordered" evidence="1">
    <location>
        <begin position="132"/>
        <end position="157"/>
    </location>
</feature>
<accession>M9MBR8</accession>
<keyword evidence="2" id="KW-0812">Transmembrane</keyword>